<dbReference type="GO" id="GO:0050918">
    <property type="term" value="P:positive chemotaxis"/>
    <property type="evidence" value="ECO:0007669"/>
    <property type="project" value="TreeGrafter"/>
</dbReference>
<dbReference type="SUPFAM" id="SSF101801">
    <property type="entry name" value="Surface presentation of antigens (SPOA)"/>
    <property type="match status" value="1"/>
</dbReference>
<accession>A0A1G8I268</accession>
<dbReference type="CDD" id="cd17908">
    <property type="entry name" value="FliM"/>
    <property type="match status" value="1"/>
</dbReference>
<dbReference type="InterPro" id="IPR001689">
    <property type="entry name" value="Flag_FliM"/>
</dbReference>
<evidence type="ECO:0000256" key="10">
    <source>
        <dbReference type="NCBIfam" id="TIGR01397"/>
    </source>
</evidence>
<evidence type="ECO:0000259" key="11">
    <source>
        <dbReference type="Pfam" id="PF01052"/>
    </source>
</evidence>
<evidence type="ECO:0000256" key="1">
    <source>
        <dbReference type="ARBA" id="ARBA00004117"/>
    </source>
</evidence>
<dbReference type="PANTHER" id="PTHR30034:SF6">
    <property type="entry name" value="YOP PROTEINS TRANSLOCATION PROTEIN Q"/>
    <property type="match status" value="1"/>
</dbReference>
<dbReference type="GO" id="GO:0009425">
    <property type="term" value="C:bacterial-type flagellum basal body"/>
    <property type="evidence" value="ECO:0007669"/>
    <property type="project" value="UniProtKB-SubCell"/>
</dbReference>
<dbReference type="Pfam" id="PF02154">
    <property type="entry name" value="FliM"/>
    <property type="match status" value="1"/>
</dbReference>
<proteinExistence type="inferred from homology"/>
<dbReference type="EMBL" id="FNDZ01000001">
    <property type="protein sequence ID" value="SDI12821.1"/>
    <property type="molecule type" value="Genomic_DNA"/>
</dbReference>
<name>A0A1G8I268_9CLOT</name>
<keyword evidence="6" id="KW-0145">Chemotaxis</keyword>
<dbReference type="GO" id="GO:0005886">
    <property type="term" value="C:plasma membrane"/>
    <property type="evidence" value="ECO:0007669"/>
    <property type="project" value="UniProtKB-SubCell"/>
</dbReference>
<dbReference type="Gene3D" id="2.30.330.10">
    <property type="entry name" value="SpoA-like"/>
    <property type="match status" value="1"/>
</dbReference>
<sequence length="332" mass="38227">MKQVLSQQEIDSLLNALNTGEINPEEMKQEEEKNKVRAYDFRRPIKLSKEYVNTLYMIFETFAKSASNVLSTMVRTNINITLGAVEQVSFDEFVHSIPNPTIMGVFHTLPLNGNQIMEINPQFGIQIIELLCGGAKTKEKKGQKKEKFTDIELGIVEDMIQNLLKVFKSSWAEILDLEPELDNLETNAQLIQTMSPNEPVVLISFVVEIFDTKSFINICIPYVSFENITDKLSIRSWFDMGKTYDDHRFRDQIAERLVQTDVNITVEMGRTVLTVDDFLHLEAGDIVQLDMKTNQPMKLYVEDKVHYLVQPGLYKEKMAVQVLQYVEEDVEQ</sequence>
<evidence type="ECO:0000313" key="13">
    <source>
        <dbReference type="Proteomes" id="UP000183255"/>
    </source>
</evidence>
<keyword evidence="9" id="KW-0975">Bacterial flagellum</keyword>
<protein>
    <recommendedName>
        <fullName evidence="4 10">Flagellar motor switch protein FliM</fullName>
    </recommendedName>
</protein>
<evidence type="ECO:0000256" key="7">
    <source>
        <dbReference type="ARBA" id="ARBA00022779"/>
    </source>
</evidence>
<dbReference type="GO" id="GO:0071978">
    <property type="term" value="P:bacterial-type flagellum-dependent swarming motility"/>
    <property type="evidence" value="ECO:0007669"/>
    <property type="project" value="TreeGrafter"/>
</dbReference>
<dbReference type="RefSeq" id="WP_031574239.1">
    <property type="nucleotide sequence ID" value="NZ_FNDZ01000001.1"/>
</dbReference>
<dbReference type="PRINTS" id="PR00955">
    <property type="entry name" value="FLGMOTORFLIM"/>
</dbReference>
<keyword evidence="5" id="KW-1003">Cell membrane</keyword>
<dbReference type="InterPro" id="IPR028976">
    <property type="entry name" value="CheC-like_sf"/>
</dbReference>
<evidence type="ECO:0000256" key="2">
    <source>
        <dbReference type="ARBA" id="ARBA00004202"/>
    </source>
</evidence>
<evidence type="ECO:0000256" key="9">
    <source>
        <dbReference type="ARBA" id="ARBA00023143"/>
    </source>
</evidence>
<evidence type="ECO:0000256" key="3">
    <source>
        <dbReference type="ARBA" id="ARBA00011049"/>
    </source>
</evidence>
<dbReference type="Pfam" id="PF01052">
    <property type="entry name" value="FliMN_C"/>
    <property type="match status" value="1"/>
</dbReference>
<comment type="subcellular location">
    <subcellularLocation>
        <location evidence="1">Bacterial flagellum basal body</location>
    </subcellularLocation>
    <subcellularLocation>
        <location evidence="2">Cell membrane</location>
        <topology evidence="2">Peripheral membrane protein</topology>
    </subcellularLocation>
</comment>
<dbReference type="PIRSF" id="PIRSF002888">
    <property type="entry name" value="FliM"/>
    <property type="match status" value="1"/>
</dbReference>
<dbReference type="GO" id="GO:0003774">
    <property type="term" value="F:cytoskeletal motor activity"/>
    <property type="evidence" value="ECO:0007669"/>
    <property type="project" value="InterPro"/>
</dbReference>
<dbReference type="SUPFAM" id="SSF103039">
    <property type="entry name" value="CheC-like"/>
    <property type="match status" value="1"/>
</dbReference>
<comment type="similarity">
    <text evidence="3">Belongs to the FliM family.</text>
</comment>
<keyword evidence="12" id="KW-0969">Cilium</keyword>
<evidence type="ECO:0000313" key="12">
    <source>
        <dbReference type="EMBL" id="SDI12821.1"/>
    </source>
</evidence>
<keyword evidence="12" id="KW-0282">Flagellum</keyword>
<dbReference type="AlphaFoldDB" id="A0A1G8I268"/>
<keyword evidence="12" id="KW-0966">Cell projection</keyword>
<evidence type="ECO:0000256" key="6">
    <source>
        <dbReference type="ARBA" id="ARBA00022500"/>
    </source>
</evidence>
<dbReference type="PANTHER" id="PTHR30034">
    <property type="entry name" value="FLAGELLAR MOTOR SWITCH PROTEIN FLIM"/>
    <property type="match status" value="1"/>
</dbReference>
<dbReference type="InterPro" id="IPR001543">
    <property type="entry name" value="FliN-like_C"/>
</dbReference>
<dbReference type="InterPro" id="IPR036429">
    <property type="entry name" value="SpoA-like_sf"/>
</dbReference>
<keyword evidence="7" id="KW-0283">Flagellar rotation</keyword>
<gene>
    <name evidence="12" type="ORF">SAMN05421804_101745</name>
</gene>
<evidence type="ECO:0000256" key="5">
    <source>
        <dbReference type="ARBA" id="ARBA00022475"/>
    </source>
</evidence>
<dbReference type="Proteomes" id="UP000183255">
    <property type="component" value="Unassembled WGS sequence"/>
</dbReference>
<dbReference type="Gene3D" id="3.40.1550.10">
    <property type="entry name" value="CheC-like"/>
    <property type="match status" value="1"/>
</dbReference>
<feature type="domain" description="Flagellar motor switch protein FliN-like C-terminal" evidence="11">
    <location>
        <begin position="256"/>
        <end position="325"/>
    </location>
</feature>
<organism evidence="12 13">
    <name type="scientific">Proteiniclasticum ruminis</name>
    <dbReference type="NCBI Taxonomy" id="398199"/>
    <lineage>
        <taxon>Bacteria</taxon>
        <taxon>Bacillati</taxon>
        <taxon>Bacillota</taxon>
        <taxon>Clostridia</taxon>
        <taxon>Eubacteriales</taxon>
        <taxon>Clostridiaceae</taxon>
        <taxon>Proteiniclasticum</taxon>
    </lineage>
</organism>
<evidence type="ECO:0000256" key="4">
    <source>
        <dbReference type="ARBA" id="ARBA00021898"/>
    </source>
</evidence>
<dbReference type="NCBIfam" id="TIGR01397">
    <property type="entry name" value="fliM_switch"/>
    <property type="match status" value="1"/>
</dbReference>
<evidence type="ECO:0000256" key="8">
    <source>
        <dbReference type="ARBA" id="ARBA00023136"/>
    </source>
</evidence>
<keyword evidence="8" id="KW-0472">Membrane</keyword>
<reference evidence="12 13" key="1">
    <citation type="submission" date="2016-10" db="EMBL/GenBank/DDBJ databases">
        <authorList>
            <person name="de Groot N.N."/>
        </authorList>
    </citation>
    <scope>NUCLEOTIDE SEQUENCE [LARGE SCALE GENOMIC DNA]</scope>
    <source>
        <strain evidence="12 13">CGMCC 1.5058</strain>
    </source>
</reference>